<protein>
    <submittedName>
        <fullName evidence="2">Uncharacterized protein</fullName>
    </submittedName>
</protein>
<organism evidence="2 3">
    <name type="scientific">Rhodopirellula maiorica SM1</name>
    <dbReference type="NCBI Taxonomy" id="1265738"/>
    <lineage>
        <taxon>Bacteria</taxon>
        <taxon>Pseudomonadati</taxon>
        <taxon>Planctomycetota</taxon>
        <taxon>Planctomycetia</taxon>
        <taxon>Pirellulales</taxon>
        <taxon>Pirellulaceae</taxon>
        <taxon>Novipirellula</taxon>
    </lineage>
</organism>
<feature type="region of interest" description="Disordered" evidence="1">
    <location>
        <begin position="185"/>
        <end position="214"/>
    </location>
</feature>
<name>M5RTR6_9BACT</name>
<feature type="compositionally biased region" description="Polar residues" evidence="1">
    <location>
        <begin position="188"/>
        <end position="202"/>
    </location>
</feature>
<comment type="caution">
    <text evidence="2">The sequence shown here is derived from an EMBL/GenBank/DDBJ whole genome shotgun (WGS) entry which is preliminary data.</text>
</comment>
<dbReference type="EMBL" id="ANOG01000807">
    <property type="protein sequence ID" value="EMI17344.1"/>
    <property type="molecule type" value="Genomic_DNA"/>
</dbReference>
<reference evidence="2 3" key="1">
    <citation type="journal article" date="2013" name="Mar. Genomics">
        <title>Expression of sulfatases in Rhodopirellula baltica and the diversity of sulfatases in the genus Rhodopirellula.</title>
        <authorList>
            <person name="Wegner C.E."/>
            <person name="Richter-Heitmann T."/>
            <person name="Klindworth A."/>
            <person name="Klockow C."/>
            <person name="Richter M."/>
            <person name="Achstetter T."/>
            <person name="Glockner F.O."/>
            <person name="Harder J."/>
        </authorList>
    </citation>
    <scope>NUCLEOTIDE SEQUENCE [LARGE SCALE GENOMIC DNA]</scope>
    <source>
        <strain evidence="2 3">SM1</strain>
    </source>
</reference>
<sequence>MSKEADISISVTVKDGPKMQPQSTKLPKDYCGFDICKAINEEVILTPENCECWVALSITSQAPQQQQQQKPVQQPSTPGRELAFVAIHADHYKYKDSCGKEFPGIIYAKTKAELANKFEYLDGPHVYVSRKLQPLDAKHIWFRACKELFACITNPEMKKVVINVTYGVGEPNSKTCPDCETCDAPAGTGNQNGRGTKDQQYPVQDPMELEPTSR</sequence>
<dbReference type="RefSeq" id="WP_008703990.1">
    <property type="nucleotide sequence ID" value="NZ_ANOG01000807.1"/>
</dbReference>
<dbReference type="AlphaFoldDB" id="M5RTR6"/>
<evidence type="ECO:0000256" key="1">
    <source>
        <dbReference type="SAM" id="MobiDB-lite"/>
    </source>
</evidence>
<dbReference type="Proteomes" id="UP000011991">
    <property type="component" value="Unassembled WGS sequence"/>
</dbReference>
<dbReference type="PATRIC" id="fig|1265738.3.peg.5737"/>
<proteinExistence type="predicted"/>
<evidence type="ECO:0000313" key="2">
    <source>
        <dbReference type="EMBL" id="EMI17344.1"/>
    </source>
</evidence>
<gene>
    <name evidence="2" type="ORF">RMSM_05737</name>
</gene>
<evidence type="ECO:0000313" key="3">
    <source>
        <dbReference type="Proteomes" id="UP000011991"/>
    </source>
</evidence>
<accession>M5RTR6</accession>
<keyword evidence="3" id="KW-1185">Reference proteome</keyword>